<keyword evidence="1" id="KW-1133">Transmembrane helix</keyword>
<keyword evidence="1" id="KW-0812">Transmembrane</keyword>
<dbReference type="EMBL" id="JABRWQ010000001">
    <property type="protein sequence ID" value="NRD22021.1"/>
    <property type="molecule type" value="Genomic_DNA"/>
</dbReference>
<evidence type="ECO:0000256" key="1">
    <source>
        <dbReference type="SAM" id="Phobius"/>
    </source>
</evidence>
<dbReference type="InterPro" id="IPR017259">
    <property type="entry name" value="UCP037672"/>
</dbReference>
<keyword evidence="1" id="KW-0472">Membrane</keyword>
<feature type="transmembrane region" description="Helical" evidence="1">
    <location>
        <begin position="6"/>
        <end position="25"/>
    </location>
</feature>
<dbReference type="Proteomes" id="UP000805085">
    <property type="component" value="Unassembled WGS sequence"/>
</dbReference>
<evidence type="ECO:0000313" key="2">
    <source>
        <dbReference type="EMBL" id="NRD22021.1"/>
    </source>
</evidence>
<proteinExistence type="predicted"/>
<gene>
    <name evidence="2" type="ORF">HNV10_02130</name>
</gene>
<dbReference type="Pfam" id="PF12650">
    <property type="entry name" value="DUF3784"/>
    <property type="match status" value="1"/>
</dbReference>
<protein>
    <submittedName>
        <fullName evidence="2">DUF3784 domain-containing protein</fullName>
    </submittedName>
</protein>
<organism evidence="2 3">
    <name type="scientific">Winogradskyella litoriviva</name>
    <dbReference type="NCBI Taxonomy" id="1220182"/>
    <lineage>
        <taxon>Bacteria</taxon>
        <taxon>Pseudomonadati</taxon>
        <taxon>Bacteroidota</taxon>
        <taxon>Flavobacteriia</taxon>
        <taxon>Flavobacteriales</taxon>
        <taxon>Flavobacteriaceae</taxon>
        <taxon>Winogradskyella</taxon>
    </lineage>
</organism>
<keyword evidence="3" id="KW-1185">Reference proteome</keyword>
<reference evidence="2 3" key="1">
    <citation type="journal article" date="2015" name="Int. J. Syst. Evol. Microbiol.">
        <title>Winogradskyella litoriviva sp. nov., isolated from coastal seawater.</title>
        <authorList>
            <person name="Nedashkovskaya O.I."/>
            <person name="Kukhlevskiy A.D."/>
            <person name="Zhukova N.V."/>
            <person name="Kim S.J."/>
            <person name="Rhee S.K."/>
            <person name="Mikhailov V.V."/>
        </authorList>
    </citation>
    <scope>NUCLEOTIDE SEQUENCE [LARGE SCALE GENOMIC DNA]</scope>
    <source>
        <strain evidence="2 3">KMM6491</strain>
    </source>
</reference>
<name>A0ABX2E0K9_9FLAO</name>
<feature type="transmembrane region" description="Helical" evidence="1">
    <location>
        <begin position="46"/>
        <end position="64"/>
    </location>
</feature>
<dbReference type="RefSeq" id="WP_173299678.1">
    <property type="nucleotide sequence ID" value="NZ_JABRWQ010000001.1"/>
</dbReference>
<comment type="caution">
    <text evidence="2">The sequence shown here is derived from an EMBL/GenBank/DDBJ whole genome shotgun (WGS) entry which is preliminary data.</text>
</comment>
<accession>A0ABX2E0K9</accession>
<feature type="transmembrane region" description="Helical" evidence="1">
    <location>
        <begin position="76"/>
        <end position="93"/>
    </location>
</feature>
<sequence length="102" mass="11512">MIFTIILFIVLGALIKYGKMYFLIAGYNTMSSEKKANYNIEGIATVFRNAMFGMAFIMLVGIGISYGLENPKLKEYFFFGALIIGIPYLLLVSNSNKFKLKK</sequence>
<evidence type="ECO:0000313" key="3">
    <source>
        <dbReference type="Proteomes" id="UP000805085"/>
    </source>
</evidence>